<dbReference type="AlphaFoldDB" id="A0A317E8S0"/>
<feature type="binding site" evidence="14">
    <location>
        <position position="49"/>
    </location>
    <ligand>
        <name>(2R)-3-phosphoglycerate</name>
        <dbReference type="ChEBI" id="CHEBI:58272"/>
    </ligand>
</feature>
<accession>A0A317E8S0</accession>
<feature type="binding site" evidence="13 15">
    <location>
        <position position="213"/>
    </location>
    <ligand>
        <name>ATP</name>
        <dbReference type="ChEBI" id="CHEBI:30616"/>
    </ligand>
</feature>
<evidence type="ECO:0000256" key="7">
    <source>
        <dbReference type="ARBA" id="ARBA00022490"/>
    </source>
</evidence>
<evidence type="ECO:0000256" key="12">
    <source>
        <dbReference type="ARBA" id="ARBA00023152"/>
    </source>
</evidence>
<dbReference type="GO" id="GO:0005829">
    <property type="term" value="C:cytosol"/>
    <property type="evidence" value="ECO:0007669"/>
    <property type="project" value="TreeGrafter"/>
</dbReference>
<proteinExistence type="inferred from homology"/>
<dbReference type="HAMAP" id="MF_00145">
    <property type="entry name" value="Phosphoglyc_kinase"/>
    <property type="match status" value="1"/>
</dbReference>
<comment type="caution">
    <text evidence="13">Lacks conserved residue(s) required for the propagation of feature annotation.</text>
</comment>
<dbReference type="SUPFAM" id="SSF53748">
    <property type="entry name" value="Phosphoglycerate kinase"/>
    <property type="match status" value="1"/>
</dbReference>
<dbReference type="FunFam" id="3.40.50.1260:FF:000006">
    <property type="entry name" value="Phosphoglycerate kinase"/>
    <property type="match status" value="1"/>
</dbReference>
<dbReference type="Gene3D" id="3.40.50.1260">
    <property type="entry name" value="Phosphoglycerate kinase, N-terminal domain"/>
    <property type="match status" value="2"/>
</dbReference>
<dbReference type="PANTHER" id="PTHR11406:SF23">
    <property type="entry name" value="PHOSPHOGLYCERATE KINASE 1, CHLOROPLASTIC-RELATED"/>
    <property type="match status" value="1"/>
</dbReference>
<dbReference type="Proteomes" id="UP000246077">
    <property type="component" value="Unassembled WGS sequence"/>
</dbReference>
<keyword evidence="11 13" id="KW-0067">ATP-binding</keyword>
<evidence type="ECO:0000313" key="18">
    <source>
        <dbReference type="Proteomes" id="UP000246077"/>
    </source>
</evidence>
<keyword evidence="7 13" id="KW-0963">Cytoplasm</keyword>
<evidence type="ECO:0000256" key="15">
    <source>
        <dbReference type="PIRSR" id="PIRSR000724-2"/>
    </source>
</evidence>
<sequence>MSGAAASPAPGNRRFPGVAGLGPLHGRRVLVRADLNVPLRDGAVSDASRLEALVPTLNHLRERGARIAILSHFGRPKGHDPALSLRPVAPALGACWGAEIGFAEDCIGPAADQAIRALPPGGAVVLENTRFHPGEEANDPAFADALARLGDAYVNDAFSAAHRAHASTEGLARRLPAVAGLALQAELDALEAALGSPVRPVAAVVGGAKVSSKLDILGNLIGRVDTLVIGGGMANTFLFAEGRAIGKSLAERDLAETARAILGRAKAAGTEILLPIDVVVAEKFEAHAPSAIVAADAVPPGAMILDLGPQSVARIAGALGRARTVVWNGPLGAFELAPFDAATKAAAGEVARLTRAGQLLSVAGGGDTLAALNRAMAARDFSFVSTAGGAFLEWLEGKALPGIDVLLSPRF</sequence>
<evidence type="ECO:0000256" key="6">
    <source>
        <dbReference type="ARBA" id="ARBA00016471"/>
    </source>
</evidence>
<reference evidence="18" key="1">
    <citation type="submission" date="2018-05" db="EMBL/GenBank/DDBJ databases">
        <title>Zavarzinia sp. HR-AS.</title>
        <authorList>
            <person name="Lee Y."/>
            <person name="Jeon C.O."/>
        </authorList>
    </citation>
    <scope>NUCLEOTIDE SEQUENCE [LARGE SCALE GENOMIC DNA]</scope>
    <source>
        <strain evidence="18">DSM 1231</strain>
    </source>
</reference>
<comment type="caution">
    <text evidence="17">The sequence shown here is derived from an EMBL/GenBank/DDBJ whole genome shotgun (WGS) entry which is preliminary data.</text>
</comment>
<evidence type="ECO:0000256" key="4">
    <source>
        <dbReference type="ARBA" id="ARBA00011245"/>
    </source>
</evidence>
<protein>
    <recommendedName>
        <fullName evidence="6 13">Phosphoglycerate kinase</fullName>
        <ecNumber evidence="5 13">2.7.2.3</ecNumber>
    </recommendedName>
</protein>
<evidence type="ECO:0000256" key="14">
    <source>
        <dbReference type="PIRSR" id="PIRSR000724-1"/>
    </source>
</evidence>
<evidence type="ECO:0000256" key="10">
    <source>
        <dbReference type="ARBA" id="ARBA00022777"/>
    </source>
</evidence>
<keyword evidence="10 13" id="KW-0418">Kinase</keyword>
<feature type="binding site" evidence="13">
    <location>
        <position position="130"/>
    </location>
    <ligand>
        <name>substrate</name>
    </ligand>
</feature>
<dbReference type="RefSeq" id="WP_109919165.1">
    <property type="nucleotide sequence ID" value="NZ_QGLF01000001.1"/>
</dbReference>
<evidence type="ECO:0000256" key="3">
    <source>
        <dbReference type="ARBA" id="ARBA00008982"/>
    </source>
</evidence>
<evidence type="ECO:0000256" key="16">
    <source>
        <dbReference type="RuleBase" id="RU000532"/>
    </source>
</evidence>
<keyword evidence="8 13" id="KW-0808">Transferase</keyword>
<dbReference type="EC" id="2.7.2.3" evidence="5 13"/>
<evidence type="ECO:0000256" key="11">
    <source>
        <dbReference type="ARBA" id="ARBA00022840"/>
    </source>
</evidence>
<dbReference type="EMBL" id="QGLF01000001">
    <property type="protein sequence ID" value="PWR23131.1"/>
    <property type="molecule type" value="Genomic_DNA"/>
</dbReference>
<dbReference type="PANTHER" id="PTHR11406">
    <property type="entry name" value="PHOSPHOGLYCERATE KINASE"/>
    <property type="match status" value="1"/>
</dbReference>
<evidence type="ECO:0000256" key="9">
    <source>
        <dbReference type="ARBA" id="ARBA00022741"/>
    </source>
</evidence>
<evidence type="ECO:0000313" key="17">
    <source>
        <dbReference type="EMBL" id="PWR23131.1"/>
    </source>
</evidence>
<dbReference type="GO" id="GO:0006096">
    <property type="term" value="P:glycolytic process"/>
    <property type="evidence" value="ECO:0007669"/>
    <property type="project" value="UniProtKB-UniRule"/>
</dbReference>
<feature type="binding site" evidence="13">
    <location>
        <position position="49"/>
    </location>
    <ligand>
        <name>substrate</name>
    </ligand>
</feature>
<keyword evidence="12 13" id="KW-0324">Glycolysis</keyword>
<feature type="binding site" evidence="13 14">
    <location>
        <begin position="34"/>
        <end position="36"/>
    </location>
    <ligand>
        <name>substrate</name>
    </ligand>
</feature>
<feature type="binding site" evidence="14">
    <location>
        <position position="163"/>
    </location>
    <ligand>
        <name>(2R)-3-phosphoglycerate</name>
        <dbReference type="ChEBI" id="CHEBI:58272"/>
    </ligand>
</feature>
<organism evidence="17 18">
    <name type="scientific">Zavarzinia compransoris</name>
    <dbReference type="NCBI Taxonomy" id="1264899"/>
    <lineage>
        <taxon>Bacteria</taxon>
        <taxon>Pseudomonadati</taxon>
        <taxon>Pseudomonadota</taxon>
        <taxon>Alphaproteobacteria</taxon>
        <taxon>Rhodospirillales</taxon>
        <taxon>Zavarziniaceae</taxon>
        <taxon>Zavarzinia</taxon>
    </lineage>
</organism>
<comment type="similarity">
    <text evidence="3 13 16">Belongs to the phosphoglycerate kinase family.</text>
</comment>
<name>A0A317E8S0_9PROT</name>
<evidence type="ECO:0000256" key="2">
    <source>
        <dbReference type="ARBA" id="ARBA00004838"/>
    </source>
</evidence>
<dbReference type="GO" id="GO:0004618">
    <property type="term" value="F:phosphoglycerate kinase activity"/>
    <property type="evidence" value="ECO:0007669"/>
    <property type="project" value="UniProtKB-UniRule"/>
</dbReference>
<evidence type="ECO:0000256" key="1">
    <source>
        <dbReference type="ARBA" id="ARBA00000642"/>
    </source>
</evidence>
<dbReference type="InterPro" id="IPR001576">
    <property type="entry name" value="Phosphoglycerate_kinase"/>
</dbReference>
<dbReference type="PIRSF" id="PIRSF000724">
    <property type="entry name" value="Pgk"/>
    <property type="match status" value="1"/>
</dbReference>
<dbReference type="PRINTS" id="PR00477">
    <property type="entry name" value="PHGLYCKINASE"/>
</dbReference>
<dbReference type="GO" id="GO:0043531">
    <property type="term" value="F:ADP binding"/>
    <property type="evidence" value="ECO:0007669"/>
    <property type="project" value="TreeGrafter"/>
</dbReference>
<comment type="subcellular location">
    <subcellularLocation>
        <location evidence="13">Cytoplasm</location>
    </subcellularLocation>
</comment>
<feature type="binding site" evidence="13">
    <location>
        <position position="163"/>
    </location>
    <ligand>
        <name>substrate</name>
    </ligand>
</feature>
<evidence type="ECO:0000256" key="5">
    <source>
        <dbReference type="ARBA" id="ARBA00013061"/>
    </source>
</evidence>
<feature type="binding site" evidence="13 15">
    <location>
        <position position="335"/>
    </location>
    <ligand>
        <name>ATP</name>
        <dbReference type="ChEBI" id="CHEBI:30616"/>
    </ligand>
</feature>
<evidence type="ECO:0000256" key="13">
    <source>
        <dbReference type="HAMAP-Rule" id="MF_00145"/>
    </source>
</evidence>
<feature type="binding site" evidence="13 14">
    <location>
        <begin position="72"/>
        <end position="75"/>
    </location>
    <ligand>
        <name>substrate</name>
    </ligand>
</feature>
<keyword evidence="18" id="KW-1185">Reference proteome</keyword>
<dbReference type="FunFam" id="3.40.50.1260:FF:000031">
    <property type="entry name" value="Phosphoglycerate kinase 1"/>
    <property type="match status" value="1"/>
</dbReference>
<dbReference type="InterPro" id="IPR036043">
    <property type="entry name" value="Phosphoglycerate_kinase_sf"/>
</dbReference>
<dbReference type="OrthoDB" id="9808460at2"/>
<comment type="catalytic activity">
    <reaction evidence="1 13 16">
        <text>(2R)-3-phosphoglycerate + ATP = (2R)-3-phospho-glyceroyl phosphate + ADP</text>
        <dbReference type="Rhea" id="RHEA:14801"/>
        <dbReference type="ChEBI" id="CHEBI:30616"/>
        <dbReference type="ChEBI" id="CHEBI:57604"/>
        <dbReference type="ChEBI" id="CHEBI:58272"/>
        <dbReference type="ChEBI" id="CHEBI:456216"/>
        <dbReference type="EC" id="2.7.2.3"/>
    </reaction>
</comment>
<dbReference type="GO" id="GO:0006094">
    <property type="term" value="P:gluconeogenesis"/>
    <property type="evidence" value="ECO:0007669"/>
    <property type="project" value="TreeGrafter"/>
</dbReference>
<comment type="subunit">
    <text evidence="4 13">Monomer.</text>
</comment>
<comment type="pathway">
    <text evidence="2 13">Carbohydrate degradation; glycolysis; pyruvate from D-glyceraldehyde 3-phosphate: step 2/5.</text>
</comment>
<dbReference type="Pfam" id="PF00162">
    <property type="entry name" value="PGK"/>
    <property type="match status" value="1"/>
</dbReference>
<evidence type="ECO:0000256" key="8">
    <source>
        <dbReference type="ARBA" id="ARBA00022679"/>
    </source>
</evidence>
<gene>
    <name evidence="13 17" type="primary">pgk</name>
    <name evidence="17" type="ORF">DKG75_00740</name>
</gene>
<dbReference type="InterPro" id="IPR015824">
    <property type="entry name" value="Phosphoglycerate_kinase_N"/>
</dbReference>
<dbReference type="InterPro" id="IPR015911">
    <property type="entry name" value="Phosphoglycerate_kinase_CS"/>
</dbReference>
<dbReference type="UniPathway" id="UPA00109">
    <property type="reaction ID" value="UER00185"/>
</dbReference>
<feature type="binding site" evidence="13 15">
    <location>
        <begin position="365"/>
        <end position="368"/>
    </location>
    <ligand>
        <name>ATP</name>
        <dbReference type="ChEBI" id="CHEBI:30616"/>
    </ligand>
</feature>
<dbReference type="PROSITE" id="PS00111">
    <property type="entry name" value="PGLYCERATE_KINASE"/>
    <property type="match status" value="1"/>
</dbReference>
<feature type="binding site" evidence="14">
    <location>
        <position position="130"/>
    </location>
    <ligand>
        <name>(2R)-3-phosphoglycerate</name>
        <dbReference type="ChEBI" id="CHEBI:58272"/>
    </ligand>
</feature>
<keyword evidence="9 13" id="KW-0547">Nucleotide-binding</keyword>
<dbReference type="GO" id="GO:0005524">
    <property type="term" value="F:ATP binding"/>
    <property type="evidence" value="ECO:0007669"/>
    <property type="project" value="UniProtKB-KW"/>
</dbReference>